<dbReference type="AlphaFoldDB" id="A0A4S5BVP8"/>
<protein>
    <submittedName>
        <fullName evidence="2">Uncharacterized protein</fullName>
    </submittedName>
</protein>
<sequence>MQLKQLGWVSYGMHLVVAVCAVIPGLEPSMLLLLLALILDLVKRSDAVGTWQESHFKWRIASVGWACFWYVITLPLYFPLYFPGKLAWFVVSVWFLIRIVRGMVAMNQEKQIGV</sequence>
<evidence type="ECO:0000313" key="3">
    <source>
        <dbReference type="Proteomes" id="UP000306236"/>
    </source>
</evidence>
<comment type="caution">
    <text evidence="2">The sequence shown here is derived from an EMBL/GenBank/DDBJ whole genome shotgun (WGS) entry which is preliminary data.</text>
</comment>
<accession>A0A4S5BVP8</accession>
<feature type="transmembrane region" description="Helical" evidence="1">
    <location>
        <begin position="12"/>
        <end position="39"/>
    </location>
</feature>
<proteinExistence type="predicted"/>
<keyword evidence="1" id="KW-1133">Transmembrane helix</keyword>
<keyword evidence="3" id="KW-1185">Reference proteome</keyword>
<organism evidence="2 3">
    <name type="scientific">Lampropedia aestuarii</name>
    <dbReference type="NCBI Taxonomy" id="2562762"/>
    <lineage>
        <taxon>Bacteria</taxon>
        <taxon>Pseudomonadati</taxon>
        <taxon>Pseudomonadota</taxon>
        <taxon>Betaproteobacteria</taxon>
        <taxon>Burkholderiales</taxon>
        <taxon>Comamonadaceae</taxon>
        <taxon>Lampropedia</taxon>
    </lineage>
</organism>
<dbReference type="Proteomes" id="UP000306236">
    <property type="component" value="Unassembled WGS sequence"/>
</dbReference>
<keyword evidence="1" id="KW-0812">Transmembrane</keyword>
<gene>
    <name evidence="2" type="ORF">E8K88_01235</name>
</gene>
<feature type="transmembrane region" description="Helical" evidence="1">
    <location>
        <begin position="60"/>
        <end position="80"/>
    </location>
</feature>
<reference evidence="2 3" key="1">
    <citation type="submission" date="2019-04" db="EMBL/GenBank/DDBJ databases">
        <title>Lampropedia sp YIM MLB12 draf genome.</title>
        <authorList>
            <person name="Wang Y.-X."/>
        </authorList>
    </citation>
    <scope>NUCLEOTIDE SEQUENCE [LARGE SCALE GENOMIC DNA]</scope>
    <source>
        <strain evidence="2 3">YIM MLB12</strain>
    </source>
</reference>
<dbReference type="EMBL" id="SSWX01000001">
    <property type="protein sequence ID" value="THJ36609.1"/>
    <property type="molecule type" value="Genomic_DNA"/>
</dbReference>
<name>A0A4S5BVP8_9BURK</name>
<feature type="transmembrane region" description="Helical" evidence="1">
    <location>
        <begin position="86"/>
        <end position="104"/>
    </location>
</feature>
<evidence type="ECO:0000256" key="1">
    <source>
        <dbReference type="SAM" id="Phobius"/>
    </source>
</evidence>
<keyword evidence="1" id="KW-0472">Membrane</keyword>
<dbReference type="OrthoDB" id="5405464at2"/>
<evidence type="ECO:0000313" key="2">
    <source>
        <dbReference type="EMBL" id="THJ36609.1"/>
    </source>
</evidence>